<keyword evidence="2" id="KW-0378">Hydrolase</keyword>
<protein>
    <submittedName>
        <fullName evidence="2">Hydrolase</fullName>
    </submittedName>
</protein>
<dbReference type="InterPro" id="IPR013108">
    <property type="entry name" value="Amidohydro_3"/>
</dbReference>
<evidence type="ECO:0000313" key="2">
    <source>
        <dbReference type="EMBL" id="RJF91199.1"/>
    </source>
</evidence>
<evidence type="ECO:0000259" key="1">
    <source>
        <dbReference type="Pfam" id="PF07969"/>
    </source>
</evidence>
<sequence>MLIRNAEIWRKARADVRIIAGTIAAIGSLAPFEGEDVLDANGGALLPGLHDHHLHLAAHAVARSSVRCGPPEVKDATGLADALSPPGDGWLRGIGYHESVAGMPDAAFLDRLAPHRPIRIQHRSGRMWFFNSMALALLLERSAPPPGLEREAGRWTGRLFDEDRWLRDTLASAPPAFASVSAEMAVMGVTGLTDMSPANDPAMAAHFAGEQAAGNLLQHTVLAGTLALAEGRFDDRLRLGPAKLHLHEAALPDLDQTILFLRAAHEQERPVAIHCTTETELVFALAALESAGPVRGDRIEHAGIAPDHLVTEMARMGLQAVSQPHFIAERGDQYLRDVDTRDQAFLYRLAAFRRAGVVLAAGSDAPFSSCDPWAAMRAAVSRQTAAGVVMSADEALGPDEALALYLADPLDLAKERRIEPGAPADLCLLDRPWEQARSRLQASDVRITVVGGSIVHDRVNQPPV</sequence>
<feature type="domain" description="Amidohydrolase 3" evidence="1">
    <location>
        <begin position="36"/>
        <end position="456"/>
    </location>
</feature>
<dbReference type="InterPro" id="IPR032466">
    <property type="entry name" value="Metal_Hydrolase"/>
</dbReference>
<dbReference type="OrthoDB" id="9811399at2"/>
<dbReference type="PANTHER" id="PTHR22642">
    <property type="entry name" value="IMIDAZOLONEPROPIONASE"/>
    <property type="match status" value="1"/>
</dbReference>
<dbReference type="RefSeq" id="WP_119763074.1">
    <property type="nucleotide sequence ID" value="NZ_QYUM01000003.1"/>
</dbReference>
<reference evidence="2 3" key="1">
    <citation type="submission" date="2018-09" db="EMBL/GenBank/DDBJ databases">
        <authorList>
            <person name="Zhu H."/>
        </authorList>
    </citation>
    <scope>NUCLEOTIDE SEQUENCE [LARGE SCALE GENOMIC DNA]</scope>
    <source>
        <strain evidence="2 3">K2R01-6</strain>
    </source>
</reference>
<dbReference type="Gene3D" id="3.10.310.70">
    <property type="match status" value="1"/>
</dbReference>
<dbReference type="SUPFAM" id="SSF51338">
    <property type="entry name" value="Composite domain of metallo-dependent hydrolases"/>
    <property type="match status" value="1"/>
</dbReference>
<name>A0A418WMF9_9SPHN</name>
<dbReference type="Gene3D" id="2.30.40.10">
    <property type="entry name" value="Urease, subunit C, domain 1"/>
    <property type="match status" value="1"/>
</dbReference>
<dbReference type="EMBL" id="QYUM01000003">
    <property type="protein sequence ID" value="RJF91199.1"/>
    <property type="molecule type" value="Genomic_DNA"/>
</dbReference>
<dbReference type="Gene3D" id="3.20.20.140">
    <property type="entry name" value="Metal-dependent hydrolases"/>
    <property type="match status" value="2"/>
</dbReference>
<gene>
    <name evidence="2" type="ORF">D3876_13855</name>
</gene>
<comment type="caution">
    <text evidence="2">The sequence shown here is derived from an EMBL/GenBank/DDBJ whole genome shotgun (WGS) entry which is preliminary data.</text>
</comment>
<dbReference type="PANTHER" id="PTHR22642:SF2">
    <property type="entry name" value="PROTEIN LONG AFTER FAR-RED 3"/>
    <property type="match status" value="1"/>
</dbReference>
<accession>A0A418WMF9</accession>
<evidence type="ECO:0000313" key="3">
    <source>
        <dbReference type="Proteomes" id="UP000286100"/>
    </source>
</evidence>
<organism evidence="2 3">
    <name type="scientific">Sphingomonas cavernae</name>
    <dbReference type="NCBI Taxonomy" id="2320861"/>
    <lineage>
        <taxon>Bacteria</taxon>
        <taxon>Pseudomonadati</taxon>
        <taxon>Pseudomonadota</taxon>
        <taxon>Alphaproteobacteria</taxon>
        <taxon>Sphingomonadales</taxon>
        <taxon>Sphingomonadaceae</taxon>
        <taxon>Sphingomonas</taxon>
    </lineage>
</organism>
<dbReference type="GO" id="GO:0016810">
    <property type="term" value="F:hydrolase activity, acting on carbon-nitrogen (but not peptide) bonds"/>
    <property type="evidence" value="ECO:0007669"/>
    <property type="project" value="InterPro"/>
</dbReference>
<dbReference type="Pfam" id="PF07969">
    <property type="entry name" value="Amidohydro_3"/>
    <property type="match status" value="1"/>
</dbReference>
<dbReference type="Proteomes" id="UP000286100">
    <property type="component" value="Unassembled WGS sequence"/>
</dbReference>
<dbReference type="InterPro" id="IPR011059">
    <property type="entry name" value="Metal-dep_hydrolase_composite"/>
</dbReference>
<dbReference type="SUPFAM" id="SSF51556">
    <property type="entry name" value="Metallo-dependent hydrolases"/>
    <property type="match status" value="1"/>
</dbReference>
<keyword evidence="3" id="KW-1185">Reference proteome</keyword>
<dbReference type="AlphaFoldDB" id="A0A418WMF9"/>
<proteinExistence type="predicted"/>